<dbReference type="PROSITE" id="PS50043">
    <property type="entry name" value="HTH_LUXR_2"/>
    <property type="match status" value="1"/>
</dbReference>
<gene>
    <name evidence="6" type="ORF">ID810_02545</name>
</gene>
<dbReference type="SUPFAM" id="SSF46894">
    <property type="entry name" value="C-terminal effector domain of the bipartite response regulators"/>
    <property type="match status" value="1"/>
</dbReference>
<dbReference type="InterPro" id="IPR011006">
    <property type="entry name" value="CheY-like_superfamily"/>
</dbReference>
<evidence type="ECO:0000313" key="6">
    <source>
        <dbReference type="EMBL" id="QPL05865.1"/>
    </source>
</evidence>
<dbReference type="CDD" id="cd06170">
    <property type="entry name" value="LuxR_C_like"/>
    <property type="match status" value="1"/>
</dbReference>
<evidence type="ECO:0000259" key="5">
    <source>
        <dbReference type="PROSITE" id="PS50110"/>
    </source>
</evidence>
<dbReference type="InterPro" id="IPR039420">
    <property type="entry name" value="WalR-like"/>
</dbReference>
<dbReference type="InterPro" id="IPR001789">
    <property type="entry name" value="Sig_transdc_resp-reg_receiver"/>
</dbReference>
<organism evidence="6 7">
    <name type="scientific">Actinomyces respiraculi</name>
    <dbReference type="NCBI Taxonomy" id="2744574"/>
    <lineage>
        <taxon>Bacteria</taxon>
        <taxon>Bacillati</taxon>
        <taxon>Actinomycetota</taxon>
        <taxon>Actinomycetes</taxon>
        <taxon>Actinomycetales</taxon>
        <taxon>Actinomycetaceae</taxon>
        <taxon>Actinomyces</taxon>
    </lineage>
</organism>
<evidence type="ECO:0000256" key="1">
    <source>
        <dbReference type="ARBA" id="ARBA00022553"/>
    </source>
</evidence>
<feature type="domain" description="Response regulatory" evidence="5">
    <location>
        <begin position="19"/>
        <end position="135"/>
    </location>
</feature>
<evidence type="ECO:0000259" key="4">
    <source>
        <dbReference type="PROSITE" id="PS50043"/>
    </source>
</evidence>
<sequence length="226" mass="24461">MPTPDVLPSAGGASDAPIRVVAVDNDVYVLHALRTYLESAPQIELLRAFKSATDALAFLRGRNVDVVLTDVRMPGMDGLELLSRIKQESPEIAVVLLTGFDDDTAMLTALTQHANGFLYKTDEPNEVVRAIVAAHHGGTSISPDAASRLVADHLRPVQRRRAPDGVTPAEQNVLGLLCEGMSNAEIAEKLFIAESTVKRHVSSLMHKYGVDSRLRLVIEATKAQHP</sequence>
<keyword evidence="1 3" id="KW-0597">Phosphoprotein</keyword>
<dbReference type="GO" id="GO:0000160">
    <property type="term" value="P:phosphorelay signal transduction system"/>
    <property type="evidence" value="ECO:0007669"/>
    <property type="project" value="InterPro"/>
</dbReference>
<dbReference type="CDD" id="cd17535">
    <property type="entry name" value="REC_NarL-like"/>
    <property type="match status" value="1"/>
</dbReference>
<dbReference type="PANTHER" id="PTHR43214">
    <property type="entry name" value="TWO-COMPONENT RESPONSE REGULATOR"/>
    <property type="match status" value="1"/>
</dbReference>
<dbReference type="EMBL" id="CP063989">
    <property type="protein sequence ID" value="QPL05865.1"/>
    <property type="molecule type" value="Genomic_DNA"/>
</dbReference>
<dbReference type="Pfam" id="PF00072">
    <property type="entry name" value="Response_reg"/>
    <property type="match status" value="1"/>
</dbReference>
<evidence type="ECO:0000256" key="2">
    <source>
        <dbReference type="ARBA" id="ARBA00023125"/>
    </source>
</evidence>
<dbReference type="InterPro" id="IPR000792">
    <property type="entry name" value="Tscrpt_reg_LuxR_C"/>
</dbReference>
<dbReference type="SMART" id="SM00448">
    <property type="entry name" value="REC"/>
    <property type="match status" value="1"/>
</dbReference>
<dbReference type="PROSITE" id="PS50110">
    <property type="entry name" value="RESPONSE_REGULATORY"/>
    <property type="match status" value="1"/>
</dbReference>
<protein>
    <submittedName>
        <fullName evidence="6">Response regulator transcription factor</fullName>
    </submittedName>
</protein>
<dbReference type="SUPFAM" id="SSF52172">
    <property type="entry name" value="CheY-like"/>
    <property type="match status" value="1"/>
</dbReference>
<evidence type="ECO:0000313" key="7">
    <source>
        <dbReference type="Proteomes" id="UP000594637"/>
    </source>
</evidence>
<keyword evidence="7" id="KW-1185">Reference proteome</keyword>
<dbReference type="PRINTS" id="PR00038">
    <property type="entry name" value="HTHLUXR"/>
</dbReference>
<dbReference type="AlphaFoldDB" id="A0A7T0LLF8"/>
<evidence type="ECO:0000256" key="3">
    <source>
        <dbReference type="PROSITE-ProRule" id="PRU00169"/>
    </source>
</evidence>
<dbReference type="PROSITE" id="PS00622">
    <property type="entry name" value="HTH_LUXR_1"/>
    <property type="match status" value="1"/>
</dbReference>
<dbReference type="Gene3D" id="3.40.50.2300">
    <property type="match status" value="1"/>
</dbReference>
<dbReference type="SMART" id="SM00421">
    <property type="entry name" value="HTH_LUXR"/>
    <property type="match status" value="1"/>
</dbReference>
<name>A0A7T0LLF8_9ACTO</name>
<dbReference type="Pfam" id="PF00196">
    <property type="entry name" value="GerE"/>
    <property type="match status" value="1"/>
</dbReference>
<dbReference type="GO" id="GO:0003677">
    <property type="term" value="F:DNA binding"/>
    <property type="evidence" value="ECO:0007669"/>
    <property type="project" value="UniProtKB-KW"/>
</dbReference>
<dbReference type="GO" id="GO:0006355">
    <property type="term" value="P:regulation of DNA-templated transcription"/>
    <property type="evidence" value="ECO:0007669"/>
    <property type="project" value="InterPro"/>
</dbReference>
<feature type="modified residue" description="4-aspartylphosphate" evidence="3">
    <location>
        <position position="70"/>
    </location>
</feature>
<feature type="domain" description="HTH luxR-type" evidence="4">
    <location>
        <begin position="159"/>
        <end position="224"/>
    </location>
</feature>
<dbReference type="Proteomes" id="UP000594637">
    <property type="component" value="Chromosome"/>
</dbReference>
<proteinExistence type="predicted"/>
<dbReference type="RefSeq" id="WP_166858830.1">
    <property type="nucleotide sequence ID" value="NZ_CP063989.1"/>
</dbReference>
<reference evidence="6 7" key="1">
    <citation type="submission" date="2020-11" db="EMBL/GenBank/DDBJ databases">
        <title>Actinomyces sp. ZJ750.</title>
        <authorList>
            <person name="Zhou J."/>
        </authorList>
    </citation>
    <scope>NUCLEOTIDE SEQUENCE [LARGE SCALE GENOMIC DNA]</scope>
    <source>
        <strain evidence="6 7">ZJ750</strain>
    </source>
</reference>
<dbReference type="InterPro" id="IPR016032">
    <property type="entry name" value="Sig_transdc_resp-reg_C-effctor"/>
</dbReference>
<accession>A0A7T0LLF8</accession>
<dbReference type="InterPro" id="IPR058245">
    <property type="entry name" value="NreC/VraR/RcsB-like_REC"/>
</dbReference>
<keyword evidence="2" id="KW-0238">DNA-binding</keyword>
<dbReference type="KEGG" id="arep:ID810_02545"/>
<dbReference type="PANTHER" id="PTHR43214:SF43">
    <property type="entry name" value="TWO-COMPONENT RESPONSE REGULATOR"/>
    <property type="match status" value="1"/>
</dbReference>